<dbReference type="HOGENOM" id="CLU_2394603_0_0_9"/>
<dbReference type="PATRIC" id="fig|931276.5.peg.5762"/>
<dbReference type="OrthoDB" id="2303774at2"/>
<dbReference type="RefSeq" id="WP_015395748.1">
    <property type="nucleotide sequence ID" value="NC_020291.1"/>
</dbReference>
<sequence>MKKKMINTKAKIHCHTCKKDFDIYFTITNKVDFCPHCGAIVDETMRKYITDSINQVQETNQLFYKYYLEYKEPMFTISLEGLCTDDAEEDNIN</sequence>
<dbReference type="EMBL" id="CP004121">
    <property type="protein sequence ID" value="AGF59441.1"/>
    <property type="molecule type" value="Genomic_DNA"/>
</dbReference>
<evidence type="ECO:0000313" key="1">
    <source>
        <dbReference type="EMBL" id="AGF59441.1"/>
    </source>
</evidence>
<keyword evidence="2" id="KW-1185">Reference proteome</keyword>
<evidence type="ECO:0000313" key="2">
    <source>
        <dbReference type="Proteomes" id="UP000011728"/>
    </source>
</evidence>
<organism evidence="1 2">
    <name type="scientific">Clostridium saccharoperbutylacetonicum N1-4(HMT)</name>
    <dbReference type="NCBI Taxonomy" id="931276"/>
    <lineage>
        <taxon>Bacteria</taxon>
        <taxon>Bacillati</taxon>
        <taxon>Bacillota</taxon>
        <taxon>Clostridia</taxon>
        <taxon>Eubacteriales</taxon>
        <taxon>Clostridiaceae</taxon>
        <taxon>Clostridium</taxon>
    </lineage>
</organism>
<protein>
    <submittedName>
        <fullName evidence="1">Uncharacterized protein</fullName>
    </submittedName>
</protein>
<dbReference type="AlphaFoldDB" id="M1MY33"/>
<dbReference type="KEGG" id="csr:Cspa_c57160"/>
<gene>
    <name evidence="1" type="ORF">Cspa_c57160</name>
</gene>
<dbReference type="Proteomes" id="UP000011728">
    <property type="component" value="Chromosome"/>
</dbReference>
<accession>M1MY33</accession>
<reference evidence="1 2" key="1">
    <citation type="submission" date="2013-02" db="EMBL/GenBank/DDBJ databases">
        <title>Genome sequence of Clostridium saccharoperbutylacetonicum N1-4(HMT).</title>
        <authorList>
            <person name="Poehlein A."/>
            <person name="Daniel R."/>
        </authorList>
    </citation>
    <scope>NUCLEOTIDE SEQUENCE [LARGE SCALE GENOMIC DNA]</scope>
    <source>
        <strain evidence="2">N1-4(HMT)</strain>
    </source>
</reference>
<proteinExistence type="predicted"/>
<name>M1MY33_9CLOT</name>